<dbReference type="PANTHER" id="PTHR45825:SF11">
    <property type="entry name" value="ALPHA AMYLASE DOMAIN-CONTAINING PROTEIN"/>
    <property type="match status" value="1"/>
</dbReference>
<dbReference type="UniPathway" id="UPA00164"/>
<proteinExistence type="inferred from homology"/>
<dbReference type="NCBIfam" id="NF001899">
    <property type="entry name" value="PRK00654.1-2"/>
    <property type="match status" value="1"/>
</dbReference>
<evidence type="ECO:0000256" key="5">
    <source>
        <dbReference type="ARBA" id="ARBA00022679"/>
    </source>
</evidence>
<accession>A0A1S1V9Y6</accession>
<feature type="domain" description="Glycosyl transferase family 1" evidence="8">
    <location>
        <begin position="288"/>
        <end position="441"/>
    </location>
</feature>
<evidence type="ECO:0000259" key="8">
    <source>
        <dbReference type="Pfam" id="PF00534"/>
    </source>
</evidence>
<feature type="domain" description="Starch synthase catalytic" evidence="9">
    <location>
        <begin position="2"/>
        <end position="236"/>
    </location>
</feature>
<dbReference type="Proteomes" id="UP000180254">
    <property type="component" value="Unassembled WGS sequence"/>
</dbReference>
<reference evidence="10 11" key="1">
    <citation type="submission" date="2016-09" db="EMBL/GenBank/DDBJ databases">
        <title>Genome sequence of Eubacterium angustum.</title>
        <authorList>
            <person name="Poehlein A."/>
            <person name="Daniel R."/>
        </authorList>
    </citation>
    <scope>NUCLEOTIDE SEQUENCE [LARGE SCALE GENOMIC DNA]</scope>
    <source>
        <strain evidence="10 11">DSM 1989</strain>
    </source>
</reference>
<dbReference type="NCBIfam" id="NF001898">
    <property type="entry name" value="PRK00654.1-1"/>
    <property type="match status" value="1"/>
</dbReference>
<comment type="caution">
    <text evidence="10">The sequence shown here is derived from an EMBL/GenBank/DDBJ whole genome shotgun (WGS) entry which is preliminary data.</text>
</comment>
<evidence type="ECO:0000256" key="6">
    <source>
        <dbReference type="ARBA" id="ARBA00023056"/>
    </source>
</evidence>
<organism evidence="10 11">
    <name type="scientific">Andreesenia angusta</name>
    <dbReference type="NCBI Taxonomy" id="39480"/>
    <lineage>
        <taxon>Bacteria</taxon>
        <taxon>Bacillati</taxon>
        <taxon>Bacillota</taxon>
        <taxon>Tissierellia</taxon>
        <taxon>Tissierellales</taxon>
        <taxon>Gottschalkiaceae</taxon>
        <taxon>Andreesenia</taxon>
    </lineage>
</organism>
<evidence type="ECO:0000256" key="4">
    <source>
        <dbReference type="ARBA" id="ARBA00022676"/>
    </source>
</evidence>
<dbReference type="InterPro" id="IPR013534">
    <property type="entry name" value="Starch_synth_cat_dom"/>
</dbReference>
<comment type="catalytic activity">
    <reaction evidence="1 7">
        <text>[(1-&gt;4)-alpha-D-glucosyl](n) + ADP-alpha-D-glucose = [(1-&gt;4)-alpha-D-glucosyl](n+1) + ADP + H(+)</text>
        <dbReference type="Rhea" id="RHEA:18189"/>
        <dbReference type="Rhea" id="RHEA-COMP:9584"/>
        <dbReference type="Rhea" id="RHEA-COMP:9587"/>
        <dbReference type="ChEBI" id="CHEBI:15378"/>
        <dbReference type="ChEBI" id="CHEBI:15444"/>
        <dbReference type="ChEBI" id="CHEBI:57498"/>
        <dbReference type="ChEBI" id="CHEBI:456216"/>
        <dbReference type="EC" id="2.4.1.21"/>
    </reaction>
</comment>
<comment type="similarity">
    <text evidence="3 7">Belongs to the glycosyltransferase 1 family. Bacterial/plant glycogen synthase subfamily.</text>
</comment>
<evidence type="ECO:0000313" key="10">
    <source>
        <dbReference type="EMBL" id="OHW63431.1"/>
    </source>
</evidence>
<dbReference type="EC" id="2.4.1.21" evidence="7"/>
<feature type="binding site" evidence="7">
    <location>
        <position position="15"/>
    </location>
    <ligand>
        <name>ADP-alpha-D-glucose</name>
        <dbReference type="ChEBI" id="CHEBI:57498"/>
    </ligand>
</feature>
<evidence type="ECO:0000313" key="11">
    <source>
        <dbReference type="Proteomes" id="UP000180254"/>
    </source>
</evidence>
<dbReference type="CDD" id="cd03791">
    <property type="entry name" value="GT5_Glycogen_synthase_DULL1-like"/>
    <property type="match status" value="1"/>
</dbReference>
<dbReference type="PANTHER" id="PTHR45825">
    <property type="entry name" value="GRANULE-BOUND STARCH SYNTHASE 1, CHLOROPLASTIC/AMYLOPLASTIC"/>
    <property type="match status" value="1"/>
</dbReference>
<dbReference type="RefSeq" id="WP_071060905.1">
    <property type="nucleotide sequence ID" value="NZ_MKIE01000001.1"/>
</dbReference>
<protein>
    <recommendedName>
        <fullName evidence="7">Glycogen synthase</fullName>
        <ecNumber evidence="7">2.4.1.21</ecNumber>
    </recommendedName>
    <alternativeName>
        <fullName evidence="7">Starch [bacterial glycogen] synthase</fullName>
    </alternativeName>
</protein>
<comment type="function">
    <text evidence="2 7">Synthesizes alpha-1,4-glucan chains using ADP-glucose.</text>
</comment>
<dbReference type="InterPro" id="IPR001296">
    <property type="entry name" value="Glyco_trans_1"/>
</dbReference>
<dbReference type="STRING" id="39480.EUAN_02950"/>
<sequence>MNVLFVASESVPFIKTGGLGDVIGSLPKALKHKKINVKVVLPLYRSVLEKYAEEMNYISDITVELSWRKLYCGIFEMEHEGVEFYFIDNRQYFDRDGTYGYDDDLERFAFFSKAALAILPKIGFKPDVIHAHDWHTGLLPLFLKAFYSSDSFYSGIKTVFTIHNLHYQGVFGREKLGDVLGLDESYFNSDSLEYHGDINCMKAGIVYSDKLTTVSKTYSEEIKQPYFGEGLDGILRAREEDLTGIVNGLDYELYNPEKDKNIPVHYSAKTLSKKSENKLKLQKELGLEENPKVPVLGLVSRLVDAKGIDLILHIMEELLHTSDVQMVLLGTGDKRYEDSFRYMESKYRGRVVSYIGFRVDLSHRIYAGADMLMMPSRFEPCGLSQLIALRYGTIPIVRETGGLNDTVSPYSDKTKGGNGFTFRHFNAHDMMHVIKEALEYYGNEKVWKHIVKNAMKSDYSWDKSAKDYIALYRGLKR</sequence>
<dbReference type="HAMAP" id="MF_00484">
    <property type="entry name" value="Glycogen_synth"/>
    <property type="match status" value="1"/>
</dbReference>
<dbReference type="Pfam" id="PF08323">
    <property type="entry name" value="Glyco_transf_5"/>
    <property type="match status" value="1"/>
</dbReference>
<gene>
    <name evidence="10" type="primary">glgA_1</name>
    <name evidence="7" type="synonym">glgA</name>
    <name evidence="10" type="ORF">EUAN_02950</name>
</gene>
<dbReference type="EMBL" id="MKIE01000001">
    <property type="protein sequence ID" value="OHW63431.1"/>
    <property type="molecule type" value="Genomic_DNA"/>
</dbReference>
<dbReference type="Pfam" id="PF00534">
    <property type="entry name" value="Glycos_transf_1"/>
    <property type="match status" value="1"/>
</dbReference>
<dbReference type="Gene3D" id="3.40.50.2000">
    <property type="entry name" value="Glycogen Phosphorylase B"/>
    <property type="match status" value="2"/>
</dbReference>
<dbReference type="GO" id="GO:0005978">
    <property type="term" value="P:glycogen biosynthetic process"/>
    <property type="evidence" value="ECO:0007669"/>
    <property type="project" value="UniProtKB-UniRule"/>
</dbReference>
<evidence type="ECO:0000256" key="3">
    <source>
        <dbReference type="ARBA" id="ARBA00010281"/>
    </source>
</evidence>
<dbReference type="NCBIfam" id="TIGR02095">
    <property type="entry name" value="glgA"/>
    <property type="match status" value="1"/>
</dbReference>
<dbReference type="InterPro" id="IPR011835">
    <property type="entry name" value="GS/SS"/>
</dbReference>
<evidence type="ECO:0000256" key="7">
    <source>
        <dbReference type="HAMAP-Rule" id="MF_00484"/>
    </source>
</evidence>
<evidence type="ECO:0000256" key="2">
    <source>
        <dbReference type="ARBA" id="ARBA00002764"/>
    </source>
</evidence>
<comment type="pathway">
    <text evidence="7">Glycan biosynthesis; glycogen biosynthesis.</text>
</comment>
<keyword evidence="5 7" id="KW-0808">Transferase</keyword>
<dbReference type="SUPFAM" id="SSF53756">
    <property type="entry name" value="UDP-Glycosyltransferase/glycogen phosphorylase"/>
    <property type="match status" value="1"/>
</dbReference>
<keyword evidence="11" id="KW-1185">Reference proteome</keyword>
<dbReference type="OrthoDB" id="9808590at2"/>
<keyword evidence="6 7" id="KW-0320">Glycogen biosynthesis</keyword>
<dbReference type="GO" id="GO:0009011">
    <property type="term" value="F:alpha-1,4-glucan glucosyltransferase (ADP-glucose donor) activity"/>
    <property type="evidence" value="ECO:0007669"/>
    <property type="project" value="UniProtKB-UniRule"/>
</dbReference>
<dbReference type="GO" id="GO:0004373">
    <property type="term" value="F:alpha-1,4-glucan glucosyltransferase (UDP-glucose donor) activity"/>
    <property type="evidence" value="ECO:0007669"/>
    <property type="project" value="InterPro"/>
</dbReference>
<keyword evidence="4 7" id="KW-0328">Glycosyltransferase</keyword>
<evidence type="ECO:0000256" key="1">
    <source>
        <dbReference type="ARBA" id="ARBA00001478"/>
    </source>
</evidence>
<name>A0A1S1V9Y6_9FIRM</name>
<evidence type="ECO:0000259" key="9">
    <source>
        <dbReference type="Pfam" id="PF08323"/>
    </source>
</evidence>
<dbReference type="AlphaFoldDB" id="A0A1S1V9Y6"/>